<evidence type="ECO:0000313" key="2">
    <source>
        <dbReference type="Proteomes" id="UP000280346"/>
    </source>
</evidence>
<dbReference type="Proteomes" id="UP000280346">
    <property type="component" value="Unassembled WGS sequence"/>
</dbReference>
<dbReference type="AlphaFoldDB" id="A0A433JC30"/>
<name>A0A433JC30_9PROT</name>
<sequence length="198" mass="21618">MPRIRTFDALKTLLGPVGTGRSEERHRVFCWSASSGVWDPATFLCWQCVQQYQAAPSKRKAIFIYDTFLTAKSGTADEFSAASDVLGTINLGGSGDGVANPAKALKDDIANIKKVKTWWGKINNTGLVDRYKNPTADFLDGLERMLSLSITDLLKPESGYNSDNTYRYDGKFSKNIASSRKSLTDASFSPDAAGLWGG</sequence>
<dbReference type="RefSeq" id="WP_126996282.1">
    <property type="nucleotide sequence ID" value="NZ_CP173190.1"/>
</dbReference>
<organism evidence="1 2">
    <name type="scientific">Azospirillum doebereinerae</name>
    <dbReference type="NCBI Taxonomy" id="92933"/>
    <lineage>
        <taxon>Bacteria</taxon>
        <taxon>Pseudomonadati</taxon>
        <taxon>Pseudomonadota</taxon>
        <taxon>Alphaproteobacteria</taxon>
        <taxon>Rhodospirillales</taxon>
        <taxon>Azospirillaceae</taxon>
        <taxon>Azospirillum</taxon>
    </lineage>
</organism>
<keyword evidence="2" id="KW-1185">Reference proteome</keyword>
<accession>A0A433JC30</accession>
<evidence type="ECO:0000313" key="1">
    <source>
        <dbReference type="EMBL" id="RUQ74158.1"/>
    </source>
</evidence>
<protein>
    <submittedName>
        <fullName evidence="1">Uncharacterized protein</fullName>
    </submittedName>
</protein>
<dbReference type="EMBL" id="RZIJ01000004">
    <property type="protein sequence ID" value="RUQ74158.1"/>
    <property type="molecule type" value="Genomic_DNA"/>
</dbReference>
<comment type="caution">
    <text evidence="1">The sequence shown here is derived from an EMBL/GenBank/DDBJ whole genome shotgun (WGS) entry which is preliminary data.</text>
</comment>
<proteinExistence type="predicted"/>
<gene>
    <name evidence="1" type="ORF">EJ913_07305</name>
</gene>
<reference evidence="1 2" key="1">
    <citation type="submission" date="2018-12" db="EMBL/GenBank/DDBJ databases">
        <authorList>
            <person name="Yang Y."/>
        </authorList>
    </citation>
    <scope>NUCLEOTIDE SEQUENCE [LARGE SCALE GENOMIC DNA]</scope>
    <source>
        <strain evidence="1 2">GSF71</strain>
    </source>
</reference>